<evidence type="ECO:0000313" key="3">
    <source>
        <dbReference type="Proteomes" id="UP001229421"/>
    </source>
</evidence>
<evidence type="ECO:0000313" key="2">
    <source>
        <dbReference type="EMBL" id="KAK1441101.1"/>
    </source>
</evidence>
<keyword evidence="1" id="KW-0732">Signal</keyword>
<organism evidence="2 3">
    <name type="scientific">Tagetes erecta</name>
    <name type="common">African marigold</name>
    <dbReference type="NCBI Taxonomy" id="13708"/>
    <lineage>
        <taxon>Eukaryota</taxon>
        <taxon>Viridiplantae</taxon>
        <taxon>Streptophyta</taxon>
        <taxon>Embryophyta</taxon>
        <taxon>Tracheophyta</taxon>
        <taxon>Spermatophyta</taxon>
        <taxon>Magnoliopsida</taxon>
        <taxon>eudicotyledons</taxon>
        <taxon>Gunneridae</taxon>
        <taxon>Pentapetalae</taxon>
        <taxon>asterids</taxon>
        <taxon>campanulids</taxon>
        <taxon>Asterales</taxon>
        <taxon>Asteraceae</taxon>
        <taxon>Asteroideae</taxon>
        <taxon>Heliantheae alliance</taxon>
        <taxon>Tageteae</taxon>
        <taxon>Tagetes</taxon>
    </lineage>
</organism>
<keyword evidence="3" id="KW-1185">Reference proteome</keyword>
<evidence type="ECO:0008006" key="4">
    <source>
        <dbReference type="Google" id="ProtNLM"/>
    </source>
</evidence>
<proteinExistence type="predicted"/>
<accession>A0AAD8LLM1</accession>
<feature type="signal peptide" evidence="1">
    <location>
        <begin position="1"/>
        <end position="24"/>
    </location>
</feature>
<reference evidence="2" key="1">
    <citation type="journal article" date="2023" name="bioRxiv">
        <title>Improved chromosome-level genome assembly for marigold (Tagetes erecta).</title>
        <authorList>
            <person name="Jiang F."/>
            <person name="Yuan L."/>
            <person name="Wang S."/>
            <person name="Wang H."/>
            <person name="Xu D."/>
            <person name="Wang A."/>
            <person name="Fan W."/>
        </authorList>
    </citation>
    <scope>NUCLEOTIDE SEQUENCE</scope>
    <source>
        <strain evidence="2">WSJ</strain>
        <tissue evidence="2">Leaf</tissue>
    </source>
</reference>
<name>A0AAD8LLM1_TARER</name>
<dbReference type="AlphaFoldDB" id="A0AAD8LLM1"/>
<comment type="caution">
    <text evidence="2">The sequence shown here is derived from an EMBL/GenBank/DDBJ whole genome shotgun (WGS) entry which is preliminary data.</text>
</comment>
<protein>
    <recommendedName>
        <fullName evidence="4">Secreted protein</fullName>
    </recommendedName>
</protein>
<gene>
    <name evidence="2" type="ORF">QVD17_06939</name>
</gene>
<dbReference type="Proteomes" id="UP001229421">
    <property type="component" value="Unassembled WGS sequence"/>
</dbReference>
<feature type="chain" id="PRO_5041961569" description="Secreted protein" evidence="1">
    <location>
        <begin position="25"/>
        <end position="84"/>
    </location>
</feature>
<dbReference type="EMBL" id="JAUHHV010000001">
    <property type="protein sequence ID" value="KAK1441101.1"/>
    <property type="molecule type" value="Genomic_DNA"/>
</dbReference>
<sequence length="84" mass="10104">MQYHSLKRILNHILFSVLHSVLQADQQPIKKTRDTPPFHFHKIGFTNFPFTSHKSTSPTSNCDYYDRLRLLRRSIQLRSFQIRF</sequence>
<evidence type="ECO:0000256" key="1">
    <source>
        <dbReference type="SAM" id="SignalP"/>
    </source>
</evidence>